<evidence type="ECO:0000256" key="4">
    <source>
        <dbReference type="ARBA" id="ARBA00022737"/>
    </source>
</evidence>
<sequence>MKSVQSVPVFLDDLRTLSRCSCGICKQIMFEPTQSQCGCRFCSKCIEEFISKEKRKCPICTDQNIEKVSLIRDKAIEKEIMRMRVQCPQEGCGENIMYREWGGHERACVYGVNECEKCGEEYVRSRKEDHEREECGESVVKCDDCGKEMRREDLKNVHKNYDGDEESLCEKWMCKCPYQCTEEQYVNMKEHASSCRERCTPCPLKDIGCEVKGPQGELKVHLKEAVGLHQILMLKEIKDLREQKEEMKKMLREKEEDHRKKYEELREINKDNETSVKELKEKVDHITKYSESLLSELTTYKSNSHPKEPLTDIEASLRDVTWSIKDIRKKIQEAKCGGNNELISECFYVFRPGYNMSLKVFLNGDGRATNKYLSTFFVINKGEYDSQISWPFKSRVLLSILSNNLSKEDIVVRMKPNNNDQCYGRPSGRCNLGAGQPDLVELSEILNKDYYLHHGALKLRLTLINL</sequence>
<proteinExistence type="evidence at transcript level"/>
<protein>
    <submittedName>
        <fullName evidence="12">TRAF-5</fullName>
    </submittedName>
</protein>
<keyword evidence="2" id="KW-0963">Cytoplasm</keyword>
<comment type="subcellular location">
    <subcellularLocation>
        <location evidence="1">Cytoplasm</location>
    </subcellularLocation>
</comment>
<dbReference type="InterPro" id="IPR049342">
    <property type="entry name" value="TRAF1-6_MATH_dom"/>
</dbReference>
<dbReference type="PROSITE" id="PS50089">
    <property type="entry name" value="ZF_RING_2"/>
    <property type="match status" value="1"/>
</dbReference>
<evidence type="ECO:0000256" key="7">
    <source>
        <dbReference type="PROSITE-ProRule" id="PRU00207"/>
    </source>
</evidence>
<dbReference type="InterPro" id="IPR001841">
    <property type="entry name" value="Znf_RING"/>
</dbReference>
<evidence type="ECO:0000256" key="1">
    <source>
        <dbReference type="ARBA" id="ARBA00004496"/>
    </source>
</evidence>
<evidence type="ECO:0000256" key="8">
    <source>
        <dbReference type="SAM" id="Coils"/>
    </source>
</evidence>
<accession>T1D122</accession>
<dbReference type="CDD" id="cd16449">
    <property type="entry name" value="RING-HC"/>
    <property type="match status" value="1"/>
</dbReference>
<feature type="domain" description="TRAF-type" evidence="11">
    <location>
        <begin position="104"/>
        <end position="155"/>
    </location>
</feature>
<organism evidence="12">
    <name type="scientific">Dendrocoelum lacteum</name>
    <dbReference type="NCBI Taxonomy" id="27895"/>
    <lineage>
        <taxon>Eukaryota</taxon>
        <taxon>Metazoa</taxon>
        <taxon>Spiralia</taxon>
        <taxon>Lophotrochozoa</taxon>
        <taxon>Platyhelminthes</taxon>
        <taxon>Rhabditophora</taxon>
        <taxon>Seriata</taxon>
        <taxon>Tricladida</taxon>
        <taxon>Continenticola</taxon>
        <taxon>Planarioidea</taxon>
        <taxon>Dendrocoelidae</taxon>
        <taxon>Dendrocoelum</taxon>
    </lineage>
</organism>
<dbReference type="GO" id="GO:0008270">
    <property type="term" value="F:zinc ion binding"/>
    <property type="evidence" value="ECO:0007669"/>
    <property type="project" value="UniProtKB-KW"/>
</dbReference>
<evidence type="ECO:0000259" key="10">
    <source>
        <dbReference type="PROSITE" id="PS50144"/>
    </source>
</evidence>
<evidence type="ECO:0000259" key="9">
    <source>
        <dbReference type="PROSITE" id="PS50089"/>
    </source>
</evidence>
<dbReference type="PANTHER" id="PTHR10131:SF94">
    <property type="entry name" value="TNF RECEPTOR-ASSOCIATED FACTOR 4"/>
    <property type="match status" value="1"/>
</dbReference>
<dbReference type="PROSITE" id="PS50145">
    <property type="entry name" value="ZF_TRAF"/>
    <property type="match status" value="1"/>
</dbReference>
<dbReference type="InterPro" id="IPR012227">
    <property type="entry name" value="TNF_rcpt-assoc_TRAF_met"/>
</dbReference>
<dbReference type="InterPro" id="IPR013083">
    <property type="entry name" value="Znf_RING/FYVE/PHD"/>
</dbReference>
<name>T1D122_9PLAT</name>
<dbReference type="GO" id="GO:0005737">
    <property type="term" value="C:cytoplasm"/>
    <property type="evidence" value="ECO:0007669"/>
    <property type="project" value="UniProtKB-SubCell"/>
</dbReference>
<keyword evidence="5 7" id="KW-0863">Zinc-finger</keyword>
<dbReference type="SUPFAM" id="SSF49599">
    <property type="entry name" value="TRAF domain-like"/>
    <property type="match status" value="1"/>
</dbReference>
<keyword evidence="4" id="KW-0677">Repeat</keyword>
<dbReference type="AlphaFoldDB" id="T1D122"/>
<keyword evidence="3 7" id="KW-0479">Metal-binding</keyword>
<dbReference type="PIRSF" id="PIRSF015614">
    <property type="entry name" value="TRAF"/>
    <property type="match status" value="1"/>
</dbReference>
<feature type="domain" description="RING-type" evidence="9">
    <location>
        <begin position="22"/>
        <end position="61"/>
    </location>
</feature>
<feature type="coiled-coil region" evidence="8">
    <location>
        <begin position="233"/>
        <end position="282"/>
    </location>
</feature>
<dbReference type="InterPro" id="IPR002083">
    <property type="entry name" value="MATH/TRAF_dom"/>
</dbReference>
<dbReference type="GO" id="GO:0043122">
    <property type="term" value="P:regulation of canonical NF-kappaB signal transduction"/>
    <property type="evidence" value="ECO:0007669"/>
    <property type="project" value="TreeGrafter"/>
</dbReference>
<dbReference type="Gene3D" id="3.30.40.10">
    <property type="entry name" value="Zinc/RING finger domain, C3HC4 (zinc finger)"/>
    <property type="match status" value="2"/>
</dbReference>
<dbReference type="Pfam" id="PF21355">
    <property type="entry name" value="TRAF-mep_MATH"/>
    <property type="match status" value="1"/>
</dbReference>
<feature type="domain" description="MATH" evidence="10">
    <location>
        <begin position="317"/>
        <end position="463"/>
    </location>
</feature>
<dbReference type="PANTHER" id="PTHR10131">
    <property type="entry name" value="TNF RECEPTOR ASSOCIATED FACTOR"/>
    <property type="match status" value="1"/>
</dbReference>
<keyword evidence="8" id="KW-0175">Coiled coil</keyword>
<evidence type="ECO:0000313" key="12">
    <source>
        <dbReference type="EMBL" id="JAA92579.1"/>
    </source>
</evidence>
<dbReference type="SMART" id="SM00184">
    <property type="entry name" value="RING"/>
    <property type="match status" value="1"/>
</dbReference>
<evidence type="ECO:0000256" key="5">
    <source>
        <dbReference type="ARBA" id="ARBA00022771"/>
    </source>
</evidence>
<dbReference type="GO" id="GO:0042981">
    <property type="term" value="P:regulation of apoptotic process"/>
    <property type="evidence" value="ECO:0007669"/>
    <property type="project" value="InterPro"/>
</dbReference>
<dbReference type="InterPro" id="IPR018957">
    <property type="entry name" value="Znf_C3HC4_RING-type"/>
</dbReference>
<evidence type="ECO:0000256" key="2">
    <source>
        <dbReference type="ARBA" id="ARBA00022490"/>
    </source>
</evidence>
<keyword evidence="6 7" id="KW-0862">Zinc</keyword>
<dbReference type="GO" id="GO:0007165">
    <property type="term" value="P:signal transduction"/>
    <property type="evidence" value="ECO:0007669"/>
    <property type="project" value="InterPro"/>
</dbReference>
<dbReference type="InterPro" id="IPR001293">
    <property type="entry name" value="Znf_TRAF"/>
</dbReference>
<dbReference type="Pfam" id="PF00097">
    <property type="entry name" value="zf-C3HC4"/>
    <property type="match status" value="1"/>
</dbReference>
<evidence type="ECO:0000259" key="11">
    <source>
        <dbReference type="PROSITE" id="PS50145"/>
    </source>
</evidence>
<dbReference type="InterPro" id="IPR008974">
    <property type="entry name" value="TRAF-like"/>
</dbReference>
<dbReference type="Gene3D" id="2.60.210.10">
    <property type="entry name" value="Apoptosis, Tumor Necrosis Factor Receptor Associated Protein 2, Chain A"/>
    <property type="match status" value="1"/>
</dbReference>
<evidence type="ECO:0000256" key="6">
    <source>
        <dbReference type="ARBA" id="ARBA00022833"/>
    </source>
</evidence>
<dbReference type="EMBL" id="GAKU01000058">
    <property type="protein sequence ID" value="JAA92579.1"/>
    <property type="molecule type" value="mRNA"/>
</dbReference>
<reference evidence="12" key="1">
    <citation type="submission" date="2013-06" db="EMBL/GenBank/DDBJ databases">
        <title>Reactivating head regrowth in a regeneration deficient planarian species.</title>
        <authorList>
            <person name="Liu S.-Y."/>
            <person name="Brandl H."/>
            <person name="Henry I."/>
            <person name="Rink J."/>
        </authorList>
    </citation>
    <scope>NUCLEOTIDE SEQUENCE</scope>
</reference>
<feature type="zinc finger region" description="TRAF-type" evidence="7">
    <location>
        <begin position="104"/>
        <end position="155"/>
    </location>
</feature>
<dbReference type="PROSITE" id="PS50144">
    <property type="entry name" value="MATH"/>
    <property type="match status" value="1"/>
</dbReference>
<evidence type="ECO:0000256" key="3">
    <source>
        <dbReference type="ARBA" id="ARBA00022723"/>
    </source>
</evidence>
<dbReference type="SUPFAM" id="SSF57850">
    <property type="entry name" value="RING/U-box"/>
    <property type="match status" value="1"/>
</dbReference>